<feature type="transmembrane region" description="Helical" evidence="8">
    <location>
        <begin position="3416"/>
        <end position="3436"/>
    </location>
</feature>
<organism evidence="10 11">
    <name type="scientific">Cafeteria roenbergensis</name>
    <name type="common">Marine flagellate</name>
    <dbReference type="NCBI Taxonomy" id="33653"/>
    <lineage>
        <taxon>Eukaryota</taxon>
        <taxon>Sar</taxon>
        <taxon>Stramenopiles</taxon>
        <taxon>Bigyra</taxon>
        <taxon>Opalozoa</taxon>
        <taxon>Bicosoecida</taxon>
        <taxon>Cafeteriaceae</taxon>
        <taxon>Cafeteria</taxon>
    </lineage>
</organism>
<feature type="region of interest" description="Disordered" evidence="7">
    <location>
        <begin position="2745"/>
        <end position="2779"/>
    </location>
</feature>
<evidence type="ECO:0000313" key="10">
    <source>
        <dbReference type="EMBL" id="KAA0165292.1"/>
    </source>
</evidence>
<dbReference type="SMART" id="SM00191">
    <property type="entry name" value="Int_alpha"/>
    <property type="match status" value="7"/>
</dbReference>
<dbReference type="EMBL" id="VLTM01000013">
    <property type="protein sequence ID" value="KAA0165292.1"/>
    <property type="molecule type" value="Genomic_DNA"/>
</dbReference>
<dbReference type="PROSITE" id="PS50096">
    <property type="entry name" value="IQ"/>
    <property type="match status" value="1"/>
</dbReference>
<evidence type="ECO:0008006" key="12">
    <source>
        <dbReference type="Google" id="ProtNLM"/>
    </source>
</evidence>
<proteinExistence type="predicted"/>
<feature type="region of interest" description="Disordered" evidence="7">
    <location>
        <begin position="2941"/>
        <end position="3022"/>
    </location>
</feature>
<feature type="transmembrane region" description="Helical" evidence="8">
    <location>
        <begin position="3647"/>
        <end position="3669"/>
    </location>
</feature>
<feature type="compositionally biased region" description="Low complexity" evidence="7">
    <location>
        <begin position="3104"/>
        <end position="3155"/>
    </location>
</feature>
<feature type="repeat" description="FG-GAP" evidence="6">
    <location>
        <begin position="719"/>
        <end position="776"/>
    </location>
</feature>
<evidence type="ECO:0000256" key="5">
    <source>
        <dbReference type="ARBA" id="ARBA00023180"/>
    </source>
</evidence>
<feature type="region of interest" description="Disordered" evidence="7">
    <location>
        <begin position="3569"/>
        <end position="3588"/>
    </location>
</feature>
<dbReference type="SUPFAM" id="SSF69318">
    <property type="entry name" value="Integrin alpha N-terminal domain"/>
    <property type="match status" value="2"/>
</dbReference>
<evidence type="ECO:0000256" key="8">
    <source>
        <dbReference type="SAM" id="Phobius"/>
    </source>
</evidence>
<feature type="compositionally biased region" description="Gly residues" evidence="7">
    <location>
        <begin position="3003"/>
        <end position="3013"/>
    </location>
</feature>
<feature type="compositionally biased region" description="Low complexity" evidence="7">
    <location>
        <begin position="474"/>
        <end position="498"/>
    </location>
</feature>
<feature type="transmembrane region" description="Helical" evidence="8">
    <location>
        <begin position="3259"/>
        <end position="3282"/>
    </location>
</feature>
<keyword evidence="4" id="KW-1015">Disulfide bond</keyword>
<dbReference type="PROSITE" id="PS51470">
    <property type="entry name" value="FG_GAP"/>
    <property type="match status" value="2"/>
</dbReference>
<feature type="transmembrane region" description="Helical" evidence="8">
    <location>
        <begin position="3226"/>
        <end position="3247"/>
    </location>
</feature>
<dbReference type="CDD" id="cd23767">
    <property type="entry name" value="IQCD"/>
    <property type="match status" value="1"/>
</dbReference>
<feature type="compositionally biased region" description="Low complexity" evidence="7">
    <location>
        <begin position="2769"/>
        <end position="2779"/>
    </location>
</feature>
<evidence type="ECO:0000256" key="9">
    <source>
        <dbReference type="SAM" id="SignalP"/>
    </source>
</evidence>
<reference evidence="10 11" key="1">
    <citation type="submission" date="2019-07" db="EMBL/GenBank/DDBJ databases">
        <title>Genomes of Cafeteria roenbergensis.</title>
        <authorList>
            <person name="Fischer M.G."/>
            <person name="Hackl T."/>
            <person name="Roman M."/>
        </authorList>
    </citation>
    <scope>NUCLEOTIDE SEQUENCE [LARGE SCALE GENOMIC DNA]</scope>
    <source>
        <strain evidence="10 11">Cflag</strain>
    </source>
</reference>
<keyword evidence="2 9" id="KW-0732">Signal</keyword>
<evidence type="ECO:0000313" key="11">
    <source>
        <dbReference type="Proteomes" id="UP000325113"/>
    </source>
</evidence>
<evidence type="ECO:0000256" key="2">
    <source>
        <dbReference type="ARBA" id="ARBA00022729"/>
    </source>
</evidence>
<keyword evidence="8" id="KW-0812">Transmembrane</keyword>
<keyword evidence="8" id="KW-0472">Membrane</keyword>
<feature type="chain" id="PRO_5023056284" description="Fibronectin type-III domain-containing protein" evidence="9">
    <location>
        <begin position="31"/>
        <end position="3736"/>
    </location>
</feature>
<evidence type="ECO:0000256" key="4">
    <source>
        <dbReference type="ARBA" id="ARBA00023157"/>
    </source>
</evidence>
<evidence type="ECO:0000256" key="1">
    <source>
        <dbReference type="ARBA" id="ARBA00022669"/>
    </source>
</evidence>
<dbReference type="PANTHER" id="PTHR23301:SF0">
    <property type="entry name" value="CHITIN-BINDING TYPE-2 DOMAIN-CONTAINING PROTEIN-RELATED"/>
    <property type="match status" value="1"/>
</dbReference>
<evidence type="ECO:0000256" key="3">
    <source>
        <dbReference type="ARBA" id="ARBA00022737"/>
    </source>
</evidence>
<dbReference type="InterPro" id="IPR051940">
    <property type="entry name" value="Chitin_bind-dev_reg"/>
</dbReference>
<keyword evidence="8" id="KW-1133">Transmembrane helix</keyword>
<keyword evidence="1" id="KW-0147">Chitin-binding</keyword>
<comment type="caution">
    <text evidence="10">The sequence shown here is derived from an EMBL/GenBank/DDBJ whole genome shotgun (WGS) entry which is preliminary data.</text>
</comment>
<dbReference type="Gene3D" id="2.130.10.130">
    <property type="entry name" value="Integrin alpha, N-terminal"/>
    <property type="match status" value="2"/>
</dbReference>
<sequence>MRLAASAVRAWLTAPLVLCIFVGMAAPALAVCAPGVEDAPADIERLVVNATWFSNDNLVLGISAAAIGDLDDNGAVDFLAGLPQIDLGDNAKGTVAVFYMKPHMQGLTGEYYILLPGKNSALDARMTATGLFGVAVATGLPDASLGVSTFAVGAPGLVVTGEARAKGAVFLLEANPRTGDVPSYTEISASTAAAILPAAAQVDGAQFGRGLAVLGVESSGFAWLAVGVMHAQFNGVPYVGGVVVLMKLNATNSLVSAVMLEPAGTSDTVLSMFANGRQLGFSVAAVRDMSAPLDPSGVITLAMGTISDLARGPGTGGAVYVVRANMSGAVLDALRIDNTTHPVLSARVTPTGAFGYAIADAGDVNGDDTRDLLVSAPDTLVGSNPPGPGQVFTLMMGQDSMSVCGASVLSNSSAQEVDGLNGYTHGGFGTSLAMFKKDAVLIGEAYASSTGFTAHGALWSIQFRTVRNASIPFPSTSPTPSVTASPSPSPSMTSSATPSPTPVPAKLTRIGSPILTSKSDPVLSGLHSASKFGASVAFAGDRDGDGIDDLLVGAPLRDFDSPSVTEAGTVFVCYLEATGAVREAVELPFMQGQTGLASAQMGSSVAMLSGWGTNGTGLVLTGGTDKTHGGVALVNVTDWSEAKLEWRLRRSDPSLPGGSVGGGDPLWGQDVSLLSPTWDPVLGGTIAVGAPASGFGEFRILHVLGNGTVVGGERFSSSTPGLESTVDSDMYFGASISSQLVDGVYNIAVGAPKHSDVLVQNGAVAVVEVNASSLEVISAKLFGDGWTQLASMRQHFNKFGWRIRWLDSWGTWGSDRALVVTATGADRDGLYDRGQLMILVLGEDMGLETAFRLDDILLSNGSGLLPYTRAGTGVAVFPNGDLQIGAAGLGGAGGLIRVQFELVTEGTLPSASPATTPTPSVTPSWTPTPSMTSSQTPTPSGTGTPTPSVTPSGTGTPTPSVTASGTGTPTPSVTPSGTGTPTPSVTPSGTGTPTPSVTPSGTGTPTPSVTPSGTGTPTPSVTPSGTGTPTPSVTPSGTGTGTPTPSVTPSGTGTPTPSVTSSGTGTPTPSVTPSGTGTPTPSVTPSGTGTPTPSVTPSGTGTPTPSVTPSGTGTPTPSVTPSGTGTPTPSVTPTATATLSPGASPSVSSSPSQSATPSPSASASAPPPMEGPLFDPTFAPVAVAGLATSSSELQPCSDSSADFASSLLPVSPTVASLPVLRLTSPAEVVEIGVRALTPASAPLARSLASLWSVLALMRIGVVGHALQPSAWTADGSASGPLSLSKLNASAALLPAGARQAYAALLGAAPAIPAAPAVAPGAAASMATVAGPLLRASGAALANATGSTLAMALRLSSSSGVAVFARELLLGAASAGSAVEAVGVARNAAGRVGYGSVAFRVGAGASSALRVRASVSGASAGTAQHGDALSISASADASLCGGAKALSLSGSPSWSLRLVGLAPLNSSWPLPAVSVADLDAALQRAWSKRASPARWSVAGGTLPAGHSAEFEVSATAAVASGGAALQTLSGSARAQVSVTATAGLSALLSSSSGSEIGGSEGSAVAATVRDLDGLGGAASAVLEWECVLVPGADAARLGSMAAAAGGATGSALASVARSQSGAVSCSSDGARSAAAALAAAQDLAAGRVPVPAVDWSRSTLALGGIVTVRAGALRAGALMLSVRAVAGQAGALPPLHRREAVGSVVLQVRSGPALSVQLSAAGSSRGSDGSPSVVHPAHLPLPVRAQVGGSSAGAGRTVLLSWSLRDASSASLVPAFADDCALAAGQTLWSLLPSGLRVAAGGASVATQAWSPAAPSAFLASLRNVSAAMAGGADASAAATVQSWSLSPAGGSSSASAVDSLVSPAAGSSSGSSRSVTACALRSSALYEVEVRAVRPSDGAEGSAVLRIRTSARPSGGLLAVSATSTDAGPATGPWSSSLAVAVPALAADSVAFEARGLAGAVTVSFVAFKPTVAAAEALAASPSSAQARLDAVMGAQRTVLSSGVSAQSPTVALPAGAGEWGVLVIGAVAQSADGGVSVSLSAASGGALLVQAMSPVAVHAARDLSDEVLVASQLGNASTDDASASVAAAAALIWNSSSAGGGIAASAADALALGDTEGALSRVAGAASLLGAVSASQSQSASKCARELILLGQDGATGPHASCSGRGRCSLSGQAPECAAVLARAIGATANADDRRAAASAGEQELADAGCRASCVCPAGRKGSACGLSEAASAAQAAAMGSLLRTLHGAATQAGDGSSADQLASAASGVQAAVSGDPEGVDGASAGLALDTLETLSAVSAASSREGGGNETTGSIPAELASHVCSALSGLLASGVARASSEGSASLAGGQQPGRRLSAASLAELDEAAARAWDAARTAFRARRLLAPAALQGFVSAGGSYADGTVTISAAEVSSGAGLAEQAGAGVGAVAAGGGGTLVTTAWSRGTSPFAAAAAAARLQEAADAARAAAVSRADAASNASLGDSQLDSGTAAAAMAVSAASSVGQVTEVTMLVPAGGGAQQGLESGFATLLADEGCLARGGANGSLAATYGVDVAAGQSAAAGLVTASPALGVASPHVRCLREPLLLRLPLPAGMTAADFVPRWWSEETGSWATGGVVVLSVDEASRTAVVATTHLTGFAATAEAVLARVRLPSLSRDVGRLRNYLRPENALPALVIGGIVLAFAIAWVVAWRYDQADRTRARYMAARRALVLAYGFTGVPTHEQARSFKRLQRLRRLEEQGLRRKLRRARRQREAGGQVVPGESHGGARSSTISRSARRGSVAAAGGGAAAQVDGAWFNDPRSAPAAEPRSSTRESSALSQYSRWVCQLFMMKLRSDHPLSFCTAPPEALVTFTRTQRVLVLCVLWILSMSVAAAFFGKQPASIEVRAGVVLLSALCMLPATFLLPFVFRYVSSLRSVTATVGSRAPAMREWASAVASTDRSAGAAKPGGGRSSVPVRPGGRQREARSSSAPEQFAVRGAEPVRDSHGGGSSRGLADEAGRSGGSEGGRGVGGRKRSWRDPAGAAVPVLEDDEAARASPVLAGLPARVAATDAAVVQAVGGAGGNDDGSDSDSEGSVAFRPAMSIEPPMEPDVTAVEPPRLPSSVRPAEAVSAAVVPSASPGQRRPSAARWSAGPSGGARSSSRSTHSHGSASVGRRASWLSRGALPADMSRRTSGLEAAEFVAEQARREKDFVLLTNLHADVILKFSPYLRGPPGSSATAARIASYFTVWCGLALVGAAAVFAVSAEGYPGKDTGLTPRSVCFLGLGVAAMGALALLLIRRAGVAARSAAKHGHQVFLAAAAKRRTPLERRRRDSQLGADTASRRFQGGRAAGGGAGAAVAEGVVTKSALEASAGKALRSAYRRAGCCGCLGGAWLVGAGIVLGSVYIGQVVAAVLFVMLLDSPLALEACLTIAGLEGALLVSVAGVLVFLWWDARRAHSRALVIAFEGGGVNRLLRAQVEEELRRRHRRQALMDAKAADAAVLSVTRRAMRGPRMVLDAAGVEIIVARLWTSRLVKPAPSGGSVLPPALRRFQAAAATVLVRDVLGRHLEDAGVLEASSRRSSVSAGRASGLGSPSGAESGSFVSGSARPIARLAWRQMEEECAVQIQAAWRGHIGRRSALRMYELQVWEEDLALERGCLTGLVYAVAMLLLGAGTFICLVFGVLFTPEQARVWLLTSLASFALDLLVQKPVVIFCNAVALTVWGACTGRTASWANVSPNFVGAGGAWMGVL</sequence>
<dbReference type="Pfam" id="PF01839">
    <property type="entry name" value="FG-GAP"/>
    <property type="match status" value="1"/>
</dbReference>
<evidence type="ECO:0000256" key="7">
    <source>
        <dbReference type="SAM" id="MobiDB-lite"/>
    </source>
</evidence>
<dbReference type="GO" id="GO:0008061">
    <property type="term" value="F:chitin binding"/>
    <property type="evidence" value="ECO:0007669"/>
    <property type="project" value="UniProtKB-KW"/>
</dbReference>
<keyword evidence="5" id="KW-0325">Glycoprotein</keyword>
<feature type="region of interest" description="Disordered" evidence="7">
    <location>
        <begin position="472"/>
        <end position="508"/>
    </location>
</feature>
<feature type="transmembrane region" description="Helical" evidence="8">
    <location>
        <begin position="2861"/>
        <end position="2880"/>
    </location>
</feature>
<dbReference type="PANTHER" id="PTHR23301">
    <property type="entry name" value="CHITIN BINDING PERITROPHIN-A"/>
    <property type="match status" value="1"/>
</dbReference>
<feature type="transmembrane region" description="Helical" evidence="8">
    <location>
        <begin position="3376"/>
        <end position="3404"/>
    </location>
</feature>
<protein>
    <recommendedName>
        <fullName evidence="12">Fibronectin type-III domain-containing protein</fullName>
    </recommendedName>
</protein>
<feature type="transmembrane region" description="Helical" evidence="8">
    <location>
        <begin position="2892"/>
        <end position="2911"/>
    </location>
</feature>
<dbReference type="InterPro" id="IPR013519">
    <property type="entry name" value="Int_alpha_beta-p"/>
</dbReference>
<evidence type="ECO:0000256" key="6">
    <source>
        <dbReference type="PROSITE-ProRule" id="PRU00803"/>
    </source>
</evidence>
<feature type="compositionally biased region" description="Low complexity" evidence="7">
    <location>
        <begin position="909"/>
        <end position="1164"/>
    </location>
</feature>
<feature type="repeat" description="FG-GAP" evidence="6">
    <location>
        <begin position="518"/>
        <end position="582"/>
    </location>
</feature>
<dbReference type="InterPro" id="IPR028994">
    <property type="entry name" value="Integrin_alpha_N"/>
</dbReference>
<name>A0A5A8DIW6_CAFRO</name>
<feature type="region of interest" description="Disordered" evidence="7">
    <location>
        <begin position="3086"/>
        <end position="3158"/>
    </location>
</feature>
<feature type="signal peptide" evidence="9">
    <location>
        <begin position="1"/>
        <end position="30"/>
    </location>
</feature>
<dbReference type="Proteomes" id="UP000325113">
    <property type="component" value="Unassembled WGS sequence"/>
</dbReference>
<keyword evidence="3" id="KW-0677">Repeat</keyword>
<gene>
    <name evidence="10" type="ORF">FNF31_01945</name>
</gene>
<dbReference type="InterPro" id="IPR013517">
    <property type="entry name" value="FG-GAP"/>
</dbReference>
<feature type="transmembrane region" description="Helical" evidence="8">
    <location>
        <begin position="2672"/>
        <end position="2695"/>
    </location>
</feature>
<feature type="region of interest" description="Disordered" evidence="7">
    <location>
        <begin position="908"/>
        <end position="1176"/>
    </location>
</feature>
<accession>A0A5A8DIW6</accession>